<evidence type="ECO:0000313" key="2">
    <source>
        <dbReference type="EMBL" id="GKV43493.1"/>
    </source>
</evidence>
<sequence length="122" mass="12723">MLEKIIVKDCLKMLDAAQAASREGVQHKQQAEGPAQAASRGSGTGGIKHRRQQAEGPTQEAASRLSPAQKAASTGGNKQRVWHRRQQAQEAASTGSGTEVASSSNSRLVGCSRSVAARRGCG</sequence>
<proteinExistence type="predicted"/>
<comment type="caution">
    <text evidence="2">The sequence shown here is derived from an EMBL/GenBank/DDBJ whole genome shotgun (WGS) entry which is preliminary data.</text>
</comment>
<accession>A0AAV5M130</accession>
<evidence type="ECO:0000313" key="3">
    <source>
        <dbReference type="Proteomes" id="UP001054252"/>
    </source>
</evidence>
<organism evidence="2 3">
    <name type="scientific">Rubroshorea leprosula</name>
    <dbReference type="NCBI Taxonomy" id="152421"/>
    <lineage>
        <taxon>Eukaryota</taxon>
        <taxon>Viridiplantae</taxon>
        <taxon>Streptophyta</taxon>
        <taxon>Embryophyta</taxon>
        <taxon>Tracheophyta</taxon>
        <taxon>Spermatophyta</taxon>
        <taxon>Magnoliopsida</taxon>
        <taxon>eudicotyledons</taxon>
        <taxon>Gunneridae</taxon>
        <taxon>Pentapetalae</taxon>
        <taxon>rosids</taxon>
        <taxon>malvids</taxon>
        <taxon>Malvales</taxon>
        <taxon>Dipterocarpaceae</taxon>
        <taxon>Rubroshorea</taxon>
    </lineage>
</organism>
<protein>
    <submittedName>
        <fullName evidence="2">Uncharacterized protein</fullName>
    </submittedName>
</protein>
<dbReference type="EMBL" id="BPVZ01000169">
    <property type="protein sequence ID" value="GKV43493.1"/>
    <property type="molecule type" value="Genomic_DNA"/>
</dbReference>
<dbReference type="AlphaFoldDB" id="A0AAV5M130"/>
<gene>
    <name evidence="2" type="ORF">SLEP1_g50781</name>
</gene>
<feature type="region of interest" description="Disordered" evidence="1">
    <location>
        <begin position="18"/>
        <end position="122"/>
    </location>
</feature>
<name>A0AAV5M130_9ROSI</name>
<reference evidence="2 3" key="1">
    <citation type="journal article" date="2021" name="Commun. Biol.">
        <title>The genome of Shorea leprosula (Dipterocarpaceae) highlights the ecological relevance of drought in aseasonal tropical rainforests.</title>
        <authorList>
            <person name="Ng K.K.S."/>
            <person name="Kobayashi M.J."/>
            <person name="Fawcett J.A."/>
            <person name="Hatakeyama M."/>
            <person name="Paape T."/>
            <person name="Ng C.H."/>
            <person name="Ang C.C."/>
            <person name="Tnah L.H."/>
            <person name="Lee C.T."/>
            <person name="Nishiyama T."/>
            <person name="Sese J."/>
            <person name="O'Brien M.J."/>
            <person name="Copetti D."/>
            <person name="Mohd Noor M.I."/>
            <person name="Ong R.C."/>
            <person name="Putra M."/>
            <person name="Sireger I.Z."/>
            <person name="Indrioko S."/>
            <person name="Kosugi Y."/>
            <person name="Izuno A."/>
            <person name="Isagi Y."/>
            <person name="Lee S.L."/>
            <person name="Shimizu K.K."/>
        </authorList>
    </citation>
    <scope>NUCLEOTIDE SEQUENCE [LARGE SCALE GENOMIC DNA]</scope>
    <source>
        <strain evidence="2">214</strain>
    </source>
</reference>
<feature type="compositionally biased region" description="Polar residues" evidence="1">
    <location>
        <begin position="88"/>
        <end position="107"/>
    </location>
</feature>
<dbReference type="Proteomes" id="UP001054252">
    <property type="component" value="Unassembled WGS sequence"/>
</dbReference>
<keyword evidence="3" id="KW-1185">Reference proteome</keyword>
<evidence type="ECO:0000256" key="1">
    <source>
        <dbReference type="SAM" id="MobiDB-lite"/>
    </source>
</evidence>